<dbReference type="SMART" id="SM00408">
    <property type="entry name" value="IGc2"/>
    <property type="match status" value="2"/>
</dbReference>
<feature type="transmembrane region" description="Helical" evidence="2">
    <location>
        <begin position="222"/>
        <end position="249"/>
    </location>
</feature>
<dbReference type="InterPro" id="IPR003599">
    <property type="entry name" value="Ig_sub"/>
</dbReference>
<dbReference type="InterPro" id="IPR003598">
    <property type="entry name" value="Ig_sub2"/>
</dbReference>
<proteinExistence type="predicted"/>
<dbReference type="InterPro" id="IPR013783">
    <property type="entry name" value="Ig-like_fold"/>
</dbReference>
<dbReference type="InterPro" id="IPR007110">
    <property type="entry name" value="Ig-like_dom"/>
</dbReference>
<keyword evidence="3" id="KW-0732">Signal</keyword>
<keyword evidence="2" id="KW-1133">Transmembrane helix</keyword>
<evidence type="ECO:0000256" key="3">
    <source>
        <dbReference type="SAM" id="SignalP"/>
    </source>
</evidence>
<dbReference type="SUPFAM" id="SSF48726">
    <property type="entry name" value="Immunoglobulin"/>
    <property type="match status" value="2"/>
</dbReference>
<evidence type="ECO:0000259" key="4">
    <source>
        <dbReference type="PROSITE" id="PS50835"/>
    </source>
</evidence>
<organism evidence="5 6">
    <name type="scientific">Coilia grayii</name>
    <name type="common">Gray's grenadier anchovy</name>
    <dbReference type="NCBI Taxonomy" id="363190"/>
    <lineage>
        <taxon>Eukaryota</taxon>
        <taxon>Metazoa</taxon>
        <taxon>Chordata</taxon>
        <taxon>Craniata</taxon>
        <taxon>Vertebrata</taxon>
        <taxon>Euteleostomi</taxon>
        <taxon>Actinopterygii</taxon>
        <taxon>Neopterygii</taxon>
        <taxon>Teleostei</taxon>
        <taxon>Clupei</taxon>
        <taxon>Clupeiformes</taxon>
        <taxon>Clupeoidei</taxon>
        <taxon>Engraulidae</taxon>
        <taxon>Coilinae</taxon>
        <taxon>Coilia</taxon>
    </lineage>
</organism>
<evidence type="ECO:0000256" key="1">
    <source>
        <dbReference type="SAM" id="MobiDB-lite"/>
    </source>
</evidence>
<dbReference type="Gene3D" id="2.60.40.10">
    <property type="entry name" value="Immunoglobulins"/>
    <property type="match status" value="2"/>
</dbReference>
<dbReference type="InterPro" id="IPR036179">
    <property type="entry name" value="Ig-like_dom_sf"/>
</dbReference>
<evidence type="ECO:0000313" key="6">
    <source>
        <dbReference type="Proteomes" id="UP001591681"/>
    </source>
</evidence>
<keyword evidence="6" id="KW-1185">Reference proteome</keyword>
<name>A0ABD1IZF1_9TELE</name>
<dbReference type="SMART" id="SM00409">
    <property type="entry name" value="IG"/>
    <property type="match status" value="2"/>
</dbReference>
<gene>
    <name evidence="5" type="ORF">ACEWY4_024107</name>
</gene>
<dbReference type="PROSITE" id="PS50835">
    <property type="entry name" value="IG_LIKE"/>
    <property type="match status" value="1"/>
</dbReference>
<reference evidence="5 6" key="1">
    <citation type="submission" date="2024-09" db="EMBL/GenBank/DDBJ databases">
        <title>A chromosome-level genome assembly of Gray's grenadier anchovy, Coilia grayii.</title>
        <authorList>
            <person name="Fu Z."/>
        </authorList>
    </citation>
    <scope>NUCLEOTIDE SEQUENCE [LARGE SCALE GENOMIC DNA]</scope>
    <source>
        <strain evidence="5">G4</strain>
        <tissue evidence="5">Muscle</tissue>
    </source>
</reference>
<protein>
    <recommendedName>
        <fullName evidence="4">Ig-like domain-containing protein</fullName>
    </recommendedName>
</protein>
<comment type="caution">
    <text evidence="5">The sequence shown here is derived from an EMBL/GenBank/DDBJ whole genome shotgun (WGS) entry which is preliminary data.</text>
</comment>
<keyword evidence="2" id="KW-0812">Transmembrane</keyword>
<dbReference type="EMBL" id="JBHFQA010000021">
    <property type="protein sequence ID" value="KAL2080314.1"/>
    <property type="molecule type" value="Genomic_DNA"/>
</dbReference>
<feature type="chain" id="PRO_5044816140" description="Ig-like domain-containing protein" evidence="3">
    <location>
        <begin position="22"/>
        <end position="339"/>
    </location>
</feature>
<accession>A0ABD1IZF1</accession>
<evidence type="ECO:0000256" key="2">
    <source>
        <dbReference type="SAM" id="Phobius"/>
    </source>
</evidence>
<dbReference type="Proteomes" id="UP001591681">
    <property type="component" value="Unassembled WGS sequence"/>
</dbReference>
<feature type="signal peptide" evidence="3">
    <location>
        <begin position="1"/>
        <end position="21"/>
    </location>
</feature>
<sequence>MRSSETVWLDLLVLLNVFTRGLTIRRVSVPEEHFLFLHCDSDAENTNIEWKNGAGQILATKSGAAVSYLNQNKYHISEGYLHIKEVERSDAGEYYCNGRLEAEVEVLRGQFISVSEGRSLFIPCESERKQVWSFRKERSSQRVNLFTVFRNGTVIRERDDPQGRFVPHPKALEIVRLELEDSGRYLCNMRLVARLTVIKGSTPFGKSYQCISNIHQVFKLCLFLPVAVVAVVGLCVLVASIFLVSLIVCQRKRMRKRRNKKIGRKAGAGQIHEETELQPQGPSIRGKPTILLISSPAESSELHYASLGRKNWLERGRMQDKGHHVIYSTVAVAMNQNLE</sequence>
<feature type="domain" description="Ig-like" evidence="4">
    <location>
        <begin position="37"/>
        <end position="96"/>
    </location>
</feature>
<keyword evidence="2" id="KW-0472">Membrane</keyword>
<feature type="region of interest" description="Disordered" evidence="1">
    <location>
        <begin position="259"/>
        <end position="285"/>
    </location>
</feature>
<dbReference type="AlphaFoldDB" id="A0ABD1IZF1"/>
<evidence type="ECO:0000313" key="5">
    <source>
        <dbReference type="EMBL" id="KAL2080314.1"/>
    </source>
</evidence>